<comment type="function">
    <text evidence="14 18">Bifunctional enzyme that catalyzes the epimerization of the S- and R-forms of NAD(P)HX and the dehydration of the S-form of NAD(P)HX at the expense of ADP, which is converted to AMP. This allows the repair of both epimers of NAD(P)HX, a damaged form of NAD(P)H that is a result of enzymatic or heat-dependent hydration.</text>
</comment>
<evidence type="ECO:0000256" key="14">
    <source>
        <dbReference type="ARBA" id="ARBA00025153"/>
    </source>
</evidence>
<protein>
    <recommendedName>
        <fullName evidence="17">NAD(P)H-hydrate epimerase</fullName>
        <ecNumber evidence="17">5.1.99.6</ecNumber>
    </recommendedName>
    <alternativeName>
        <fullName evidence="17">NAD(P)HX epimerase</fullName>
    </alternativeName>
</protein>
<comment type="similarity">
    <text evidence="17">Belongs to the NnrE/AIBP family.</text>
</comment>
<evidence type="ECO:0000259" key="20">
    <source>
        <dbReference type="PROSITE" id="PS51385"/>
    </source>
</evidence>
<dbReference type="NCBIfam" id="TIGR00197">
    <property type="entry name" value="yjeF_nterm"/>
    <property type="match status" value="1"/>
</dbReference>
<dbReference type="EC" id="5.1.99.6" evidence="17"/>
<proteinExistence type="inferred from homology"/>
<dbReference type="PANTHER" id="PTHR12592">
    <property type="entry name" value="ATP-DEPENDENT (S)-NAD(P)H-HYDRATE DEHYDRATASE FAMILY MEMBER"/>
    <property type="match status" value="1"/>
</dbReference>
<dbReference type="Pfam" id="PF01256">
    <property type="entry name" value="Carb_kinase"/>
    <property type="match status" value="1"/>
</dbReference>
<evidence type="ECO:0000256" key="12">
    <source>
        <dbReference type="ARBA" id="ARBA00023239"/>
    </source>
</evidence>
<dbReference type="InterPro" id="IPR029056">
    <property type="entry name" value="Ribokinase-like"/>
</dbReference>
<dbReference type="PROSITE" id="PS51385">
    <property type="entry name" value="YJEF_N"/>
    <property type="match status" value="1"/>
</dbReference>
<dbReference type="RefSeq" id="WP_215355922.1">
    <property type="nucleotide sequence ID" value="NZ_BAAAFE010000003.1"/>
</dbReference>
<evidence type="ECO:0000256" key="17">
    <source>
        <dbReference type="HAMAP-Rule" id="MF_01966"/>
    </source>
</evidence>
<feature type="binding site" evidence="17">
    <location>
        <position position="62"/>
    </location>
    <ligand>
        <name>K(+)</name>
        <dbReference type="ChEBI" id="CHEBI:29103"/>
    </ligand>
</feature>
<dbReference type="Proteomes" id="UP001500738">
    <property type="component" value="Unassembled WGS sequence"/>
</dbReference>
<gene>
    <name evidence="17" type="primary">nnrE</name>
    <name evidence="21" type="ORF">GCM10009115_07410</name>
</gene>
<sequence length="450" mass="44811">MSVPADAPILTSSAMRDAEAACAASGTSLSELMDRAGAAVADIAWRMAAGAPVLILCGPGNNGGDGYVAARLLRERGANVRVAALAPPTTDLAKAARAKWAGAVEPIDETLAPAPVAVDALFGVGLTRPLAAELAGRLRALAVRRVIAVDVPSGVDADGEHDWAPPLPAHVTVALGALKRAHVLLPAAQHCGRVLLAGIGIVCDATIRTLPRPPAPLPGVTSHKFSRGMMLVRAGPMPGAAALAAAAGLRAGAGYAVLSGADTAPLSAIIAEDGDHYPARLGDKRVGAVVIGPGYPAGMALDRDVASAIDSARPLVLDAAAIDAALPRLRGGGLTAILTPHEGEFVRAFPGAEGGKIDRALAAAAETGSVVIYKGADTVIAAPDGRVAAAWPGSPWLATAGTGDVLAGACGAMLSRGGDPFDAAVQAAAWHIARAAHIGPGLVADDLVGE</sequence>
<dbReference type="Gene3D" id="3.40.1190.20">
    <property type="match status" value="1"/>
</dbReference>
<dbReference type="InterPro" id="IPR004443">
    <property type="entry name" value="YjeF_N_dom"/>
</dbReference>
<evidence type="ECO:0000256" key="6">
    <source>
        <dbReference type="ARBA" id="ARBA00022741"/>
    </source>
</evidence>
<dbReference type="SUPFAM" id="SSF53613">
    <property type="entry name" value="Ribokinase-like"/>
    <property type="match status" value="1"/>
</dbReference>
<accession>A0ABP3XBC9</accession>
<comment type="function">
    <text evidence="17">Catalyzes the epimerization of the S- and R-forms of NAD(P)HX, a damaged form of NAD(P)H that is a result of enzymatic or heat-dependent hydration. This is a prerequisite for the S-specific NAD(P)H-hydrate dehydratase to allow the repair of both epimers of NAD(P)HX.</text>
</comment>
<evidence type="ECO:0000313" key="21">
    <source>
        <dbReference type="EMBL" id="GAA0862106.1"/>
    </source>
</evidence>
<evidence type="ECO:0000256" key="15">
    <source>
        <dbReference type="ARBA" id="ARBA00048238"/>
    </source>
</evidence>
<evidence type="ECO:0000256" key="13">
    <source>
        <dbReference type="ARBA" id="ARBA00023268"/>
    </source>
</evidence>
<comment type="cofactor">
    <cofactor evidence="17 18">
        <name>K(+)</name>
        <dbReference type="ChEBI" id="CHEBI:29103"/>
    </cofactor>
    <text evidence="17 18">Binds 1 potassium ion per subunit.</text>
</comment>
<evidence type="ECO:0000256" key="4">
    <source>
        <dbReference type="ARBA" id="ARBA00009524"/>
    </source>
</evidence>
<keyword evidence="10 17" id="KW-0520">NAD</keyword>
<comment type="catalytic activity">
    <reaction evidence="16 18">
        <text>(6S)-NADPHX + ADP = AMP + phosphate + NADPH + H(+)</text>
        <dbReference type="Rhea" id="RHEA:32235"/>
        <dbReference type="ChEBI" id="CHEBI:15378"/>
        <dbReference type="ChEBI" id="CHEBI:43474"/>
        <dbReference type="ChEBI" id="CHEBI:57783"/>
        <dbReference type="ChEBI" id="CHEBI:64076"/>
        <dbReference type="ChEBI" id="CHEBI:456215"/>
        <dbReference type="ChEBI" id="CHEBI:456216"/>
        <dbReference type="EC" id="4.2.1.136"/>
    </reaction>
</comment>
<evidence type="ECO:0000256" key="1">
    <source>
        <dbReference type="ARBA" id="ARBA00000013"/>
    </source>
</evidence>
<keyword evidence="8 17" id="KW-0521">NADP</keyword>
<evidence type="ECO:0000256" key="10">
    <source>
        <dbReference type="ARBA" id="ARBA00023027"/>
    </source>
</evidence>
<dbReference type="PIRSF" id="PIRSF017184">
    <property type="entry name" value="Nnr"/>
    <property type="match status" value="1"/>
</dbReference>
<feature type="binding site" evidence="17">
    <location>
        <position position="153"/>
    </location>
    <ligand>
        <name>K(+)</name>
        <dbReference type="ChEBI" id="CHEBI:29103"/>
    </ligand>
</feature>
<evidence type="ECO:0000256" key="16">
    <source>
        <dbReference type="ARBA" id="ARBA00049209"/>
    </source>
</evidence>
<comment type="catalytic activity">
    <reaction evidence="1 17 18">
        <text>(6R)-NADHX = (6S)-NADHX</text>
        <dbReference type="Rhea" id="RHEA:32215"/>
        <dbReference type="ChEBI" id="CHEBI:64074"/>
        <dbReference type="ChEBI" id="CHEBI:64075"/>
        <dbReference type="EC" id="5.1.99.6"/>
    </reaction>
</comment>
<feature type="domain" description="YjeF C-terminal" evidence="19">
    <location>
        <begin position="207"/>
        <end position="450"/>
    </location>
</feature>
<comment type="catalytic activity">
    <reaction evidence="15 18">
        <text>(6S)-NADHX + ADP = AMP + phosphate + NADH + H(+)</text>
        <dbReference type="Rhea" id="RHEA:32223"/>
        <dbReference type="ChEBI" id="CHEBI:15378"/>
        <dbReference type="ChEBI" id="CHEBI:43474"/>
        <dbReference type="ChEBI" id="CHEBI:57945"/>
        <dbReference type="ChEBI" id="CHEBI:64074"/>
        <dbReference type="ChEBI" id="CHEBI:456215"/>
        <dbReference type="ChEBI" id="CHEBI:456216"/>
        <dbReference type="EC" id="4.2.1.136"/>
    </reaction>
</comment>
<feature type="binding site" evidence="17">
    <location>
        <position position="119"/>
    </location>
    <ligand>
        <name>K(+)</name>
        <dbReference type="ChEBI" id="CHEBI:29103"/>
    </ligand>
</feature>
<dbReference type="PROSITE" id="PS51383">
    <property type="entry name" value="YJEF_C_3"/>
    <property type="match status" value="1"/>
</dbReference>
<organism evidence="21 22">
    <name type="scientific">Sphingopyxis soli</name>
    <dbReference type="NCBI Taxonomy" id="592051"/>
    <lineage>
        <taxon>Bacteria</taxon>
        <taxon>Pseudomonadati</taxon>
        <taxon>Pseudomonadota</taxon>
        <taxon>Alphaproteobacteria</taxon>
        <taxon>Sphingomonadales</taxon>
        <taxon>Sphingomonadaceae</taxon>
        <taxon>Sphingopyxis</taxon>
    </lineage>
</organism>
<dbReference type="SUPFAM" id="SSF64153">
    <property type="entry name" value="YjeF N-terminal domain-like"/>
    <property type="match status" value="1"/>
</dbReference>
<keyword evidence="6 17" id="KW-0547">Nucleotide-binding</keyword>
<evidence type="ECO:0000256" key="7">
    <source>
        <dbReference type="ARBA" id="ARBA00022840"/>
    </source>
</evidence>
<evidence type="ECO:0000256" key="5">
    <source>
        <dbReference type="ARBA" id="ARBA00022723"/>
    </source>
</evidence>
<dbReference type="EMBL" id="BAAAFE010000003">
    <property type="protein sequence ID" value="GAA0862106.1"/>
    <property type="molecule type" value="Genomic_DNA"/>
</dbReference>
<comment type="similarity">
    <text evidence="4 18">In the C-terminal section; belongs to the NnrD/CARKD family.</text>
</comment>
<dbReference type="PANTHER" id="PTHR12592:SF0">
    <property type="entry name" value="ATP-DEPENDENT (S)-NAD(P)H-HYDRATE DEHYDRATASE"/>
    <property type="match status" value="1"/>
</dbReference>
<keyword evidence="5 17" id="KW-0479">Metal-binding</keyword>
<dbReference type="InterPro" id="IPR030677">
    <property type="entry name" value="Nnr"/>
</dbReference>
<evidence type="ECO:0000256" key="8">
    <source>
        <dbReference type="ARBA" id="ARBA00022857"/>
    </source>
</evidence>
<comment type="caution">
    <text evidence="17">Lacks conserved residue(s) required for the propagation of feature annotation.</text>
</comment>
<keyword evidence="22" id="KW-1185">Reference proteome</keyword>
<keyword evidence="12 18" id="KW-0456">Lyase</keyword>
<evidence type="ECO:0000256" key="3">
    <source>
        <dbReference type="ARBA" id="ARBA00006001"/>
    </source>
</evidence>
<dbReference type="HAMAP" id="MF_01966">
    <property type="entry name" value="NADHX_epimerase"/>
    <property type="match status" value="1"/>
</dbReference>
<feature type="domain" description="YjeF N-terminal" evidence="20">
    <location>
        <begin position="15"/>
        <end position="207"/>
    </location>
</feature>
<feature type="binding site" evidence="17">
    <location>
        <begin position="61"/>
        <end position="65"/>
    </location>
    <ligand>
        <name>(6S)-NADPHX</name>
        <dbReference type="ChEBI" id="CHEBI:64076"/>
    </ligand>
</feature>
<feature type="binding site" evidence="17">
    <location>
        <begin position="123"/>
        <end position="129"/>
    </location>
    <ligand>
        <name>(6S)-NADPHX</name>
        <dbReference type="ChEBI" id="CHEBI:64076"/>
    </ligand>
</feature>
<evidence type="ECO:0000259" key="19">
    <source>
        <dbReference type="PROSITE" id="PS51383"/>
    </source>
</evidence>
<comment type="similarity">
    <text evidence="3 18">In the N-terminal section; belongs to the NnrE/AIBP family.</text>
</comment>
<dbReference type="InterPro" id="IPR000631">
    <property type="entry name" value="CARKD"/>
</dbReference>
<dbReference type="InterPro" id="IPR036652">
    <property type="entry name" value="YjeF_N_dom_sf"/>
</dbReference>
<comment type="catalytic activity">
    <reaction evidence="2 17 18">
        <text>(6R)-NADPHX = (6S)-NADPHX</text>
        <dbReference type="Rhea" id="RHEA:32227"/>
        <dbReference type="ChEBI" id="CHEBI:64076"/>
        <dbReference type="ChEBI" id="CHEBI:64077"/>
        <dbReference type="EC" id="5.1.99.6"/>
    </reaction>
</comment>
<evidence type="ECO:0000256" key="11">
    <source>
        <dbReference type="ARBA" id="ARBA00023235"/>
    </source>
</evidence>
<feature type="binding site" evidence="17">
    <location>
        <position position="150"/>
    </location>
    <ligand>
        <name>(6S)-NADPHX</name>
        <dbReference type="ChEBI" id="CHEBI:64076"/>
    </ligand>
</feature>
<keyword evidence="9 17" id="KW-0630">Potassium</keyword>
<reference evidence="22" key="1">
    <citation type="journal article" date="2019" name="Int. J. Syst. Evol. Microbiol.">
        <title>The Global Catalogue of Microorganisms (GCM) 10K type strain sequencing project: providing services to taxonomists for standard genome sequencing and annotation.</title>
        <authorList>
            <consortium name="The Broad Institute Genomics Platform"/>
            <consortium name="The Broad Institute Genome Sequencing Center for Infectious Disease"/>
            <person name="Wu L."/>
            <person name="Ma J."/>
        </authorList>
    </citation>
    <scope>NUCLEOTIDE SEQUENCE [LARGE SCALE GENOMIC DNA]</scope>
    <source>
        <strain evidence="22">JCM 15910</strain>
    </source>
</reference>
<name>A0ABP3XBC9_9SPHN</name>
<keyword evidence="11 17" id="KW-0413">Isomerase</keyword>
<keyword evidence="7 18" id="KW-0067">ATP-binding</keyword>
<dbReference type="Gene3D" id="3.40.50.10260">
    <property type="entry name" value="YjeF N-terminal domain"/>
    <property type="match status" value="1"/>
</dbReference>
<evidence type="ECO:0000256" key="9">
    <source>
        <dbReference type="ARBA" id="ARBA00022958"/>
    </source>
</evidence>
<dbReference type="Pfam" id="PF03853">
    <property type="entry name" value="YjeF_N"/>
    <property type="match status" value="1"/>
</dbReference>
<evidence type="ECO:0000313" key="22">
    <source>
        <dbReference type="Proteomes" id="UP001500738"/>
    </source>
</evidence>
<evidence type="ECO:0000256" key="2">
    <source>
        <dbReference type="ARBA" id="ARBA00000909"/>
    </source>
</evidence>
<evidence type="ECO:0000256" key="18">
    <source>
        <dbReference type="PIRNR" id="PIRNR017184"/>
    </source>
</evidence>
<keyword evidence="13" id="KW-0511">Multifunctional enzyme</keyword>
<comment type="caution">
    <text evidence="21">The sequence shown here is derived from an EMBL/GenBank/DDBJ whole genome shotgun (WGS) entry which is preliminary data.</text>
</comment>